<organism evidence="1">
    <name type="scientific">hydrothermal vent metagenome</name>
    <dbReference type="NCBI Taxonomy" id="652676"/>
    <lineage>
        <taxon>unclassified sequences</taxon>
        <taxon>metagenomes</taxon>
        <taxon>ecological metagenomes</taxon>
    </lineage>
</organism>
<gene>
    <name evidence="1" type="ORF">MNBD_GAMMA10-3070</name>
</gene>
<sequence length="131" mass="14927">MAKNKLRPLVINNNDFVWACHHAHLKIYDNSPCSEALTIYLKGNKRNFLRLYFTEDNEPDLAAGYPKAGVVWSTGDSTFKANLNRPGVIAAIINFSIPDIWNPSVSKNSVIIEKRMAWMIKNIEIPEERKP</sequence>
<accession>A0A3B0YMR4</accession>
<dbReference type="AlphaFoldDB" id="A0A3B0YMR4"/>
<dbReference type="EMBL" id="UOFJ01000452">
    <property type="protein sequence ID" value="VAW69666.1"/>
    <property type="molecule type" value="Genomic_DNA"/>
</dbReference>
<reference evidence="1" key="1">
    <citation type="submission" date="2018-06" db="EMBL/GenBank/DDBJ databases">
        <authorList>
            <person name="Zhirakovskaya E."/>
        </authorList>
    </citation>
    <scope>NUCLEOTIDE SEQUENCE</scope>
</reference>
<name>A0A3B0YMR4_9ZZZZ</name>
<proteinExistence type="predicted"/>
<protein>
    <submittedName>
        <fullName evidence="1">Uncharacterized protein</fullName>
    </submittedName>
</protein>
<evidence type="ECO:0000313" key="1">
    <source>
        <dbReference type="EMBL" id="VAW69666.1"/>
    </source>
</evidence>